<gene>
    <name evidence="2" type="ORF">SDC9_194843</name>
</gene>
<comment type="caution">
    <text evidence="2">The sequence shown here is derived from an EMBL/GenBank/DDBJ whole genome shotgun (WGS) entry which is preliminary data.</text>
</comment>
<proteinExistence type="predicted"/>
<protein>
    <recommendedName>
        <fullName evidence="1">Secretion system C-terminal sorting domain-containing protein</fullName>
    </recommendedName>
</protein>
<dbReference type="AlphaFoldDB" id="A0A645I8V6"/>
<evidence type="ECO:0000259" key="1">
    <source>
        <dbReference type="Pfam" id="PF18962"/>
    </source>
</evidence>
<organism evidence="2">
    <name type="scientific">bioreactor metagenome</name>
    <dbReference type="NCBI Taxonomy" id="1076179"/>
    <lineage>
        <taxon>unclassified sequences</taxon>
        <taxon>metagenomes</taxon>
        <taxon>ecological metagenomes</taxon>
    </lineage>
</organism>
<feature type="domain" description="Secretion system C-terminal sorting" evidence="1">
    <location>
        <begin position="45"/>
        <end position="98"/>
    </location>
</feature>
<dbReference type="InterPro" id="IPR026444">
    <property type="entry name" value="Secre_tail"/>
</dbReference>
<evidence type="ECO:0000313" key="2">
    <source>
        <dbReference type="EMBL" id="MPN47242.1"/>
    </source>
</evidence>
<name>A0A645I8V6_9ZZZZ</name>
<accession>A0A645I8V6</accession>
<dbReference type="EMBL" id="VSSQ01108593">
    <property type="protein sequence ID" value="MPN47242.1"/>
    <property type="molecule type" value="Genomic_DNA"/>
</dbReference>
<dbReference type="Pfam" id="PF18962">
    <property type="entry name" value="Por_Secre_tail"/>
    <property type="match status" value="1"/>
</dbReference>
<sequence>MNSKKNKILVVCQKDISIVDDDKINQNSVIKFSNDANTAFICSKLEIQNIKIYNIIGNEIHCNMKSIDNNSIQLDLTKLNRGLYFIRLKTQNSIENIKLTIN</sequence>
<reference evidence="2" key="1">
    <citation type="submission" date="2019-08" db="EMBL/GenBank/DDBJ databases">
        <authorList>
            <person name="Kucharzyk K."/>
            <person name="Murdoch R.W."/>
            <person name="Higgins S."/>
            <person name="Loffler F."/>
        </authorList>
    </citation>
    <scope>NUCLEOTIDE SEQUENCE</scope>
</reference>
<dbReference type="NCBIfam" id="TIGR04183">
    <property type="entry name" value="Por_Secre_tail"/>
    <property type="match status" value="1"/>
</dbReference>